<name>A0A0L0CB36_LUCCU</name>
<evidence type="ECO:0000313" key="3">
    <source>
        <dbReference type="Proteomes" id="UP000037069"/>
    </source>
</evidence>
<dbReference type="Gene3D" id="3.50.4.10">
    <property type="entry name" value="Hepatocyte Growth Factor"/>
    <property type="match status" value="1"/>
</dbReference>
<proteinExistence type="predicted"/>
<feature type="domain" description="Apple" evidence="1">
    <location>
        <begin position="124"/>
        <end position="167"/>
    </location>
</feature>
<gene>
    <name evidence="2" type="ORF">FF38_13310</name>
</gene>
<dbReference type="STRING" id="7375.A0A0L0CB36"/>
<comment type="caution">
    <text evidence="2">The sequence shown here is derived from an EMBL/GenBank/DDBJ whole genome shotgun (WGS) entry which is preliminary data.</text>
</comment>
<dbReference type="EMBL" id="JRES01000660">
    <property type="protein sequence ID" value="KNC29461.1"/>
    <property type="molecule type" value="Genomic_DNA"/>
</dbReference>
<dbReference type="GO" id="GO:0009653">
    <property type="term" value="P:anatomical structure morphogenesis"/>
    <property type="evidence" value="ECO:0007669"/>
    <property type="project" value="TreeGrafter"/>
</dbReference>
<dbReference type="PANTHER" id="PTHR47327">
    <property type="entry name" value="FI18240P1-RELATED"/>
    <property type="match status" value="1"/>
</dbReference>
<dbReference type="PROSITE" id="PS50948">
    <property type="entry name" value="PAN"/>
    <property type="match status" value="1"/>
</dbReference>
<organism evidence="2 3">
    <name type="scientific">Lucilia cuprina</name>
    <name type="common">Green bottle fly</name>
    <name type="synonym">Australian sheep blowfly</name>
    <dbReference type="NCBI Taxonomy" id="7375"/>
    <lineage>
        <taxon>Eukaryota</taxon>
        <taxon>Metazoa</taxon>
        <taxon>Ecdysozoa</taxon>
        <taxon>Arthropoda</taxon>
        <taxon>Hexapoda</taxon>
        <taxon>Insecta</taxon>
        <taxon>Pterygota</taxon>
        <taxon>Neoptera</taxon>
        <taxon>Endopterygota</taxon>
        <taxon>Diptera</taxon>
        <taxon>Brachycera</taxon>
        <taxon>Muscomorpha</taxon>
        <taxon>Oestroidea</taxon>
        <taxon>Calliphoridae</taxon>
        <taxon>Luciliinae</taxon>
        <taxon>Lucilia</taxon>
    </lineage>
</organism>
<keyword evidence="3" id="KW-1185">Reference proteome</keyword>
<dbReference type="AlphaFoldDB" id="A0A0L0CB36"/>
<accession>A0A0L0CB36</accession>
<dbReference type="CDD" id="cd01099">
    <property type="entry name" value="PAN_AP_HGF"/>
    <property type="match status" value="1"/>
</dbReference>
<protein>
    <recommendedName>
        <fullName evidence="1">Apple domain-containing protein</fullName>
    </recommendedName>
</protein>
<dbReference type="Pfam" id="PF00024">
    <property type="entry name" value="PAN_1"/>
    <property type="match status" value="2"/>
</dbReference>
<dbReference type="OrthoDB" id="5867217at2759"/>
<dbReference type="OMA" id="VESRRDC"/>
<dbReference type="InterPro" id="IPR003609">
    <property type="entry name" value="Pan_app"/>
</dbReference>
<sequence length="167" mass="18502">MHLHILVSLQKLSYVFSAPGKLLDSLPGTLMLTDCLEACQGNETCQAVNYETGLCVLFSANADQLPAADFLWIIAKLAGIFHLPTPSVKRLSCFNYQLASALTKSQFPVFTIYAQKLCLGVRPCARAWCVDRVQNYKLNGHAKSSVSVESRRDCFDLCLGETEFTCR</sequence>
<dbReference type="Proteomes" id="UP000037069">
    <property type="component" value="Unassembled WGS sequence"/>
</dbReference>
<reference evidence="2 3" key="1">
    <citation type="journal article" date="2015" name="Nat. Commun.">
        <title>Lucilia cuprina genome unlocks parasitic fly biology to underpin future interventions.</title>
        <authorList>
            <person name="Anstead C.A."/>
            <person name="Korhonen P.K."/>
            <person name="Young N.D."/>
            <person name="Hall R.S."/>
            <person name="Jex A.R."/>
            <person name="Murali S.C."/>
            <person name="Hughes D.S."/>
            <person name="Lee S.F."/>
            <person name="Perry T."/>
            <person name="Stroehlein A.J."/>
            <person name="Ansell B.R."/>
            <person name="Breugelmans B."/>
            <person name="Hofmann A."/>
            <person name="Qu J."/>
            <person name="Dugan S."/>
            <person name="Lee S.L."/>
            <person name="Chao H."/>
            <person name="Dinh H."/>
            <person name="Han Y."/>
            <person name="Doddapaneni H.V."/>
            <person name="Worley K.C."/>
            <person name="Muzny D.M."/>
            <person name="Ioannidis P."/>
            <person name="Waterhouse R.M."/>
            <person name="Zdobnov E.M."/>
            <person name="James P.J."/>
            <person name="Bagnall N.H."/>
            <person name="Kotze A.C."/>
            <person name="Gibbs R.A."/>
            <person name="Richards S."/>
            <person name="Batterham P."/>
            <person name="Gasser R.B."/>
        </authorList>
    </citation>
    <scope>NUCLEOTIDE SEQUENCE [LARGE SCALE GENOMIC DNA]</scope>
    <source>
        <strain evidence="2 3">LS</strain>
        <tissue evidence="2">Full body</tissue>
    </source>
</reference>
<evidence type="ECO:0000259" key="1">
    <source>
        <dbReference type="PROSITE" id="PS50948"/>
    </source>
</evidence>
<dbReference type="PANTHER" id="PTHR47327:SF2">
    <property type="entry name" value="FI18240P1-RELATED"/>
    <property type="match status" value="1"/>
</dbReference>
<evidence type="ECO:0000313" key="2">
    <source>
        <dbReference type="EMBL" id="KNC29461.1"/>
    </source>
</evidence>
<dbReference type="InterPro" id="IPR052774">
    <property type="entry name" value="Celegans_DevNeuronal_Protein"/>
</dbReference>